<sequence length="510" mass="55840">MRKVYAGVGLFTVAVMTIATGCGNSGSQSTSTGSVAKQALTASGIPKLNYKGDITFFAQAYTPVGPGIKSVAGSAKLHELETLAKKFEKMYPNIKIQFVDPSFQDTNQQVQTKTAAGQMYDIYFNQYENFNSVFPQGIVYDLNPYFNQPNPFIPGNKKWKSVMNPNILSATEAPGGQQYNLDADYVGVEFYYNKTLFNKAGISSPPKTWAELIADCKQLQAHGIQPGADVPTYDWWVRVALGNYLGLSTLKKIAGFDKQPGISTLDNAIAYHKGILNPTTNPKIMAWWPLAAQLYQYWNKDTTVIPWDNEPTGAQTGTKLFDAGKVAMVFNLTAIPNTVQTANNGKAPFQVGSFAFPSLAGTSKYATSYNSAGDAGGPQAAFQYAISTEKADSSMTADKFQACLAWLQFISTPQNAQATINELGEFVPTLKGTKPVPALQSVEQLLNKPWYQEDGGQFFTSAEYTTVRNIFQEYVSGNLSLAQATQQYEQAVEKGFNAYVAQQHIDFSKY</sequence>
<dbReference type="Proteomes" id="UP001597079">
    <property type="component" value="Unassembled WGS sequence"/>
</dbReference>
<keyword evidence="2 6" id="KW-0732">Signal</keyword>
<dbReference type="SUPFAM" id="SSF53850">
    <property type="entry name" value="Periplasmic binding protein-like II"/>
    <property type="match status" value="1"/>
</dbReference>
<keyword evidence="1" id="KW-1003">Cell membrane</keyword>
<dbReference type="Pfam" id="PF01547">
    <property type="entry name" value="SBP_bac_1"/>
    <property type="match status" value="1"/>
</dbReference>
<dbReference type="InterPro" id="IPR050490">
    <property type="entry name" value="Bact_solute-bd_prot1"/>
</dbReference>
<evidence type="ECO:0000313" key="7">
    <source>
        <dbReference type="EMBL" id="MFD1677347.1"/>
    </source>
</evidence>
<feature type="chain" id="PRO_5045693907" evidence="6">
    <location>
        <begin position="22"/>
        <end position="510"/>
    </location>
</feature>
<organism evidence="7 8">
    <name type="scientific">Alicyclobacillus fodiniaquatilis</name>
    <dbReference type="NCBI Taxonomy" id="1661150"/>
    <lineage>
        <taxon>Bacteria</taxon>
        <taxon>Bacillati</taxon>
        <taxon>Bacillota</taxon>
        <taxon>Bacilli</taxon>
        <taxon>Bacillales</taxon>
        <taxon>Alicyclobacillaceae</taxon>
        <taxon>Alicyclobacillus</taxon>
    </lineage>
</organism>
<dbReference type="RefSeq" id="WP_377945249.1">
    <property type="nucleotide sequence ID" value="NZ_JBHUCX010000092.1"/>
</dbReference>
<evidence type="ECO:0000256" key="5">
    <source>
        <dbReference type="ARBA" id="ARBA00023288"/>
    </source>
</evidence>
<evidence type="ECO:0000256" key="4">
    <source>
        <dbReference type="ARBA" id="ARBA00023139"/>
    </source>
</evidence>
<gene>
    <name evidence="7" type="ORF">ACFSB2_21980</name>
</gene>
<comment type="caution">
    <text evidence="7">The sequence shown here is derived from an EMBL/GenBank/DDBJ whole genome shotgun (WGS) entry which is preliminary data.</text>
</comment>
<accession>A0ABW4JR90</accession>
<keyword evidence="5" id="KW-0449">Lipoprotein</keyword>
<keyword evidence="4" id="KW-0564">Palmitate</keyword>
<proteinExistence type="predicted"/>
<dbReference type="PROSITE" id="PS51257">
    <property type="entry name" value="PROKAR_LIPOPROTEIN"/>
    <property type="match status" value="1"/>
</dbReference>
<dbReference type="EMBL" id="JBHUCX010000092">
    <property type="protein sequence ID" value="MFD1677347.1"/>
    <property type="molecule type" value="Genomic_DNA"/>
</dbReference>
<evidence type="ECO:0000313" key="8">
    <source>
        <dbReference type="Proteomes" id="UP001597079"/>
    </source>
</evidence>
<dbReference type="InterPro" id="IPR006059">
    <property type="entry name" value="SBP"/>
</dbReference>
<name>A0ABW4JR90_9BACL</name>
<feature type="signal peptide" evidence="6">
    <location>
        <begin position="1"/>
        <end position="21"/>
    </location>
</feature>
<keyword evidence="3" id="KW-0472">Membrane</keyword>
<evidence type="ECO:0000256" key="3">
    <source>
        <dbReference type="ARBA" id="ARBA00023136"/>
    </source>
</evidence>
<dbReference type="PANTHER" id="PTHR43649:SF33">
    <property type="entry name" value="POLYGALACTURONAN_RHAMNOGALACTURONAN-BINDING PROTEIN YTCQ"/>
    <property type="match status" value="1"/>
</dbReference>
<keyword evidence="8" id="KW-1185">Reference proteome</keyword>
<dbReference type="Gene3D" id="3.40.190.10">
    <property type="entry name" value="Periplasmic binding protein-like II"/>
    <property type="match status" value="1"/>
</dbReference>
<evidence type="ECO:0000256" key="2">
    <source>
        <dbReference type="ARBA" id="ARBA00022729"/>
    </source>
</evidence>
<protein>
    <submittedName>
        <fullName evidence="7">ABC transporter substrate-binding protein</fullName>
    </submittedName>
</protein>
<evidence type="ECO:0000256" key="1">
    <source>
        <dbReference type="ARBA" id="ARBA00022475"/>
    </source>
</evidence>
<reference evidence="8" key="1">
    <citation type="journal article" date="2019" name="Int. J. Syst. Evol. Microbiol.">
        <title>The Global Catalogue of Microorganisms (GCM) 10K type strain sequencing project: providing services to taxonomists for standard genome sequencing and annotation.</title>
        <authorList>
            <consortium name="The Broad Institute Genomics Platform"/>
            <consortium name="The Broad Institute Genome Sequencing Center for Infectious Disease"/>
            <person name="Wu L."/>
            <person name="Ma J."/>
        </authorList>
    </citation>
    <scope>NUCLEOTIDE SEQUENCE [LARGE SCALE GENOMIC DNA]</scope>
    <source>
        <strain evidence="8">CGMCC 1.12286</strain>
    </source>
</reference>
<dbReference type="PANTHER" id="PTHR43649">
    <property type="entry name" value="ARABINOSE-BINDING PROTEIN-RELATED"/>
    <property type="match status" value="1"/>
</dbReference>
<evidence type="ECO:0000256" key="6">
    <source>
        <dbReference type="SAM" id="SignalP"/>
    </source>
</evidence>